<reference evidence="2 3" key="2">
    <citation type="journal article" date="2013" name="Plant Cell Physiol.">
        <title>Rice Annotation Project Database (RAP-DB): an integrative and interactive database for rice genomics.</title>
        <authorList>
            <person name="Sakai H."/>
            <person name="Lee S.S."/>
            <person name="Tanaka T."/>
            <person name="Numa H."/>
            <person name="Kim J."/>
            <person name="Kawahara Y."/>
            <person name="Wakimoto H."/>
            <person name="Yang C.C."/>
            <person name="Iwamoto M."/>
            <person name="Abe T."/>
            <person name="Yamada Y."/>
            <person name="Muto A."/>
            <person name="Inokuchi H."/>
            <person name="Ikemura T."/>
            <person name="Matsumoto T."/>
            <person name="Sasaki T."/>
            <person name="Itoh T."/>
        </authorList>
    </citation>
    <scope>NUCLEOTIDE SEQUENCE [LARGE SCALE GENOMIC DNA]</scope>
    <source>
        <strain evidence="3">cv. Nipponbare</strain>
    </source>
</reference>
<reference evidence="3" key="1">
    <citation type="journal article" date="2005" name="Nature">
        <title>The map-based sequence of the rice genome.</title>
        <authorList>
            <consortium name="International rice genome sequencing project (IRGSP)"/>
            <person name="Matsumoto T."/>
            <person name="Wu J."/>
            <person name="Kanamori H."/>
            <person name="Katayose Y."/>
            <person name="Fujisawa M."/>
            <person name="Namiki N."/>
            <person name="Mizuno H."/>
            <person name="Yamamoto K."/>
            <person name="Antonio B.A."/>
            <person name="Baba T."/>
            <person name="Sakata K."/>
            <person name="Nagamura Y."/>
            <person name="Aoki H."/>
            <person name="Arikawa K."/>
            <person name="Arita K."/>
            <person name="Bito T."/>
            <person name="Chiden Y."/>
            <person name="Fujitsuka N."/>
            <person name="Fukunaka R."/>
            <person name="Hamada M."/>
            <person name="Harada C."/>
            <person name="Hayashi A."/>
            <person name="Hijishita S."/>
            <person name="Honda M."/>
            <person name="Hosokawa S."/>
            <person name="Ichikawa Y."/>
            <person name="Idonuma A."/>
            <person name="Iijima M."/>
            <person name="Ikeda M."/>
            <person name="Ikeno M."/>
            <person name="Ito K."/>
            <person name="Ito S."/>
            <person name="Ito T."/>
            <person name="Ito Y."/>
            <person name="Ito Y."/>
            <person name="Iwabuchi A."/>
            <person name="Kamiya K."/>
            <person name="Karasawa W."/>
            <person name="Kurita K."/>
            <person name="Katagiri S."/>
            <person name="Kikuta A."/>
            <person name="Kobayashi H."/>
            <person name="Kobayashi N."/>
            <person name="Machita K."/>
            <person name="Maehara T."/>
            <person name="Masukawa M."/>
            <person name="Mizubayashi T."/>
            <person name="Mukai Y."/>
            <person name="Nagasaki H."/>
            <person name="Nagata Y."/>
            <person name="Naito S."/>
            <person name="Nakashima M."/>
            <person name="Nakama Y."/>
            <person name="Nakamichi Y."/>
            <person name="Nakamura M."/>
            <person name="Meguro A."/>
            <person name="Negishi M."/>
            <person name="Ohta I."/>
            <person name="Ohta T."/>
            <person name="Okamoto M."/>
            <person name="Ono N."/>
            <person name="Saji S."/>
            <person name="Sakaguchi M."/>
            <person name="Sakai K."/>
            <person name="Shibata M."/>
            <person name="Shimokawa T."/>
            <person name="Song J."/>
            <person name="Takazaki Y."/>
            <person name="Terasawa K."/>
            <person name="Tsugane M."/>
            <person name="Tsuji K."/>
            <person name="Ueda S."/>
            <person name="Waki K."/>
            <person name="Yamagata H."/>
            <person name="Yamamoto M."/>
            <person name="Yamamoto S."/>
            <person name="Yamane H."/>
            <person name="Yoshiki S."/>
            <person name="Yoshihara R."/>
            <person name="Yukawa K."/>
            <person name="Zhong H."/>
            <person name="Yano M."/>
            <person name="Yuan Q."/>
            <person name="Ouyang S."/>
            <person name="Liu J."/>
            <person name="Jones K.M."/>
            <person name="Gansberger K."/>
            <person name="Moffat K."/>
            <person name="Hill J."/>
            <person name="Bera J."/>
            <person name="Fadrosh D."/>
            <person name="Jin S."/>
            <person name="Johri S."/>
            <person name="Kim M."/>
            <person name="Overton L."/>
            <person name="Reardon M."/>
            <person name="Tsitrin T."/>
            <person name="Vuong H."/>
            <person name="Weaver B."/>
            <person name="Ciecko A."/>
            <person name="Tallon L."/>
            <person name="Jackson J."/>
            <person name="Pai G."/>
            <person name="Aken S.V."/>
            <person name="Utterback T."/>
            <person name="Reidmuller S."/>
            <person name="Feldblyum T."/>
            <person name="Hsiao J."/>
            <person name="Zismann V."/>
            <person name="Iobst S."/>
            <person name="de Vazeille A.R."/>
            <person name="Buell C.R."/>
            <person name="Ying K."/>
            <person name="Li Y."/>
            <person name="Lu T."/>
            <person name="Huang Y."/>
            <person name="Zhao Q."/>
            <person name="Feng Q."/>
            <person name="Zhang L."/>
            <person name="Zhu J."/>
            <person name="Weng Q."/>
            <person name="Mu J."/>
            <person name="Lu Y."/>
            <person name="Fan D."/>
            <person name="Liu Y."/>
            <person name="Guan J."/>
            <person name="Zhang Y."/>
            <person name="Yu S."/>
            <person name="Liu X."/>
            <person name="Zhang Y."/>
            <person name="Hong G."/>
            <person name="Han B."/>
            <person name="Choisne N."/>
            <person name="Demange N."/>
            <person name="Orjeda G."/>
            <person name="Samain S."/>
            <person name="Cattolico L."/>
            <person name="Pelletier E."/>
            <person name="Couloux A."/>
            <person name="Segurens B."/>
            <person name="Wincker P."/>
            <person name="D'Hont A."/>
            <person name="Scarpelli C."/>
            <person name="Weissenbach J."/>
            <person name="Salanoubat M."/>
            <person name="Quetier F."/>
            <person name="Yu Y."/>
            <person name="Kim H.R."/>
            <person name="Rambo T."/>
            <person name="Currie J."/>
            <person name="Collura K."/>
            <person name="Luo M."/>
            <person name="Yang T."/>
            <person name="Ammiraju J.S.S."/>
            <person name="Engler F."/>
            <person name="Soderlund C."/>
            <person name="Wing R.A."/>
            <person name="Palmer L.E."/>
            <person name="de la Bastide M."/>
            <person name="Spiegel L."/>
            <person name="Nascimento L."/>
            <person name="Zutavern T."/>
            <person name="O'Shaughnessy A."/>
            <person name="Dike S."/>
            <person name="Dedhia N."/>
            <person name="Preston R."/>
            <person name="Balija V."/>
            <person name="McCombie W.R."/>
            <person name="Chow T."/>
            <person name="Chen H."/>
            <person name="Chung M."/>
            <person name="Chen C."/>
            <person name="Shaw J."/>
            <person name="Wu H."/>
            <person name="Hsiao K."/>
            <person name="Chao Y."/>
            <person name="Chu M."/>
            <person name="Cheng C."/>
            <person name="Hour A."/>
            <person name="Lee P."/>
            <person name="Lin S."/>
            <person name="Lin Y."/>
            <person name="Liou J."/>
            <person name="Liu S."/>
            <person name="Hsing Y."/>
            <person name="Raghuvanshi S."/>
            <person name="Mohanty A."/>
            <person name="Bharti A.K."/>
            <person name="Gaur A."/>
            <person name="Gupta V."/>
            <person name="Kumar D."/>
            <person name="Ravi V."/>
            <person name="Vij S."/>
            <person name="Kapur A."/>
            <person name="Khurana P."/>
            <person name="Khurana P."/>
            <person name="Khurana J.P."/>
            <person name="Tyagi A.K."/>
            <person name="Gaikwad K."/>
            <person name="Singh A."/>
            <person name="Dalal V."/>
            <person name="Srivastava S."/>
            <person name="Dixit A."/>
            <person name="Pal A.K."/>
            <person name="Ghazi I.A."/>
            <person name="Yadav M."/>
            <person name="Pandit A."/>
            <person name="Bhargava A."/>
            <person name="Sureshbabu K."/>
            <person name="Batra K."/>
            <person name="Sharma T.R."/>
            <person name="Mohapatra T."/>
            <person name="Singh N.K."/>
            <person name="Messing J."/>
            <person name="Nelson A.B."/>
            <person name="Fuks G."/>
            <person name="Kavchok S."/>
            <person name="Keizer G."/>
            <person name="Linton E."/>
            <person name="Llaca V."/>
            <person name="Song R."/>
            <person name="Tanyolac B."/>
            <person name="Young S."/>
            <person name="Ho-Il K."/>
            <person name="Hahn J.H."/>
            <person name="Sangsakoo G."/>
            <person name="Vanavichit A."/>
            <person name="de Mattos Luiz.A.T."/>
            <person name="Zimmer P.D."/>
            <person name="Malone G."/>
            <person name="Dellagostin O."/>
            <person name="de Oliveira A.C."/>
            <person name="Bevan M."/>
            <person name="Bancroft I."/>
            <person name="Minx P."/>
            <person name="Cordum H."/>
            <person name="Wilson R."/>
            <person name="Cheng Z."/>
            <person name="Jin W."/>
            <person name="Jiang J."/>
            <person name="Leong S.A."/>
            <person name="Iwama H."/>
            <person name="Gojobori T."/>
            <person name="Itoh T."/>
            <person name="Niimura Y."/>
            <person name="Fujii Y."/>
            <person name="Habara T."/>
            <person name="Sakai H."/>
            <person name="Sato Y."/>
            <person name="Wilson G."/>
            <person name="Kumar K."/>
            <person name="McCouch S."/>
            <person name="Juretic N."/>
            <person name="Hoen D."/>
            <person name="Wright S."/>
            <person name="Bruskiewich R."/>
            <person name="Bureau T."/>
            <person name="Miyao A."/>
            <person name="Hirochika H."/>
            <person name="Nishikawa T."/>
            <person name="Kadowaki K."/>
            <person name="Sugiura M."/>
            <person name="Burr B."/>
            <person name="Sasaki T."/>
        </authorList>
    </citation>
    <scope>NUCLEOTIDE SEQUENCE [LARGE SCALE GENOMIC DNA]</scope>
    <source>
        <strain evidence="3">cv. Nipponbare</strain>
    </source>
</reference>
<dbReference type="PaxDb" id="39947-A0A0P0VXK0"/>
<proteinExistence type="predicted"/>
<dbReference type="Gene3D" id="3.40.50.200">
    <property type="entry name" value="Peptidase S8/S53 domain"/>
    <property type="match status" value="1"/>
</dbReference>
<dbReference type="GO" id="GO:0004252">
    <property type="term" value="F:serine-type endopeptidase activity"/>
    <property type="evidence" value="ECO:0007669"/>
    <property type="project" value="InterPro"/>
</dbReference>
<gene>
    <name evidence="2" type="ordered locus">Os03g0316550</name>
    <name evidence="2" type="ORF">OSNPB_030316550</name>
</gene>
<organism evidence="2 3">
    <name type="scientific">Oryza sativa subsp. japonica</name>
    <name type="common">Rice</name>
    <dbReference type="NCBI Taxonomy" id="39947"/>
    <lineage>
        <taxon>Eukaryota</taxon>
        <taxon>Viridiplantae</taxon>
        <taxon>Streptophyta</taxon>
        <taxon>Embryophyta</taxon>
        <taxon>Tracheophyta</taxon>
        <taxon>Spermatophyta</taxon>
        <taxon>Magnoliopsida</taxon>
        <taxon>Liliopsida</taxon>
        <taxon>Poales</taxon>
        <taxon>Poaceae</taxon>
        <taxon>BOP clade</taxon>
        <taxon>Oryzoideae</taxon>
        <taxon>Oryzeae</taxon>
        <taxon>Oryzinae</taxon>
        <taxon>Oryza</taxon>
        <taxon>Oryza sativa</taxon>
    </lineage>
</organism>
<evidence type="ECO:0000256" key="1">
    <source>
        <dbReference type="SAM" id="MobiDB-lite"/>
    </source>
</evidence>
<dbReference type="AlphaFoldDB" id="A0A0P0VXK0"/>
<name>A0A0P0VXK0_ORYSJ</name>
<protein>
    <submittedName>
        <fullName evidence="2">Os03g0316550 protein</fullName>
    </submittedName>
</protein>
<evidence type="ECO:0000313" key="2">
    <source>
        <dbReference type="EMBL" id="BAS83906.1"/>
    </source>
</evidence>
<dbReference type="EMBL" id="AP014959">
    <property type="protein sequence ID" value="BAS83906.1"/>
    <property type="molecule type" value="Genomic_DNA"/>
</dbReference>
<dbReference type="InterPro" id="IPR036852">
    <property type="entry name" value="Peptidase_S8/S53_dom_sf"/>
</dbReference>
<feature type="compositionally biased region" description="Gly residues" evidence="1">
    <location>
        <begin position="59"/>
        <end position="77"/>
    </location>
</feature>
<reference evidence="2 3" key="3">
    <citation type="journal article" date="2013" name="Rice">
        <title>Improvement of the Oryza sativa Nipponbare reference genome using next generation sequence and optical map data.</title>
        <authorList>
            <person name="Kawahara Y."/>
            <person name="de la Bastide M."/>
            <person name="Hamilton J.P."/>
            <person name="Kanamori H."/>
            <person name="McCombie W.R."/>
            <person name="Ouyang S."/>
            <person name="Schwartz D.C."/>
            <person name="Tanaka T."/>
            <person name="Wu J."/>
            <person name="Zhou S."/>
            <person name="Childs K.L."/>
            <person name="Davidson R.M."/>
            <person name="Lin H."/>
            <person name="Quesada-Ocampo L."/>
            <person name="Vaillancourt B."/>
            <person name="Sakai H."/>
            <person name="Lee S.S."/>
            <person name="Kim J."/>
            <person name="Numa H."/>
            <person name="Itoh T."/>
            <person name="Buell C.R."/>
            <person name="Matsumoto T."/>
        </authorList>
    </citation>
    <scope>NUCLEOTIDE SEQUENCE [LARGE SCALE GENOMIC DNA]</scope>
    <source>
        <strain evidence="3">cv. Nipponbare</strain>
    </source>
</reference>
<dbReference type="GO" id="GO:0006508">
    <property type="term" value="P:proteolysis"/>
    <property type="evidence" value="ECO:0007669"/>
    <property type="project" value="InterPro"/>
</dbReference>
<dbReference type="InParanoid" id="A0A0P0VXK0"/>
<keyword evidence="3" id="KW-1185">Reference proteome</keyword>
<feature type="compositionally biased region" description="Gly residues" evidence="1">
    <location>
        <begin position="1"/>
        <end position="14"/>
    </location>
</feature>
<evidence type="ECO:0000313" key="3">
    <source>
        <dbReference type="Proteomes" id="UP000059680"/>
    </source>
</evidence>
<dbReference type="Proteomes" id="UP000059680">
    <property type="component" value="Chromosome 3"/>
</dbReference>
<accession>A0A0P0VXK0</accession>
<sequence>MPSIGSSGGGGYGGRARREAAAGRRPDAGEELVGRSRPAGRGGGSRREVAAGQMRGRCSLGGHGWPGAGEELAGGRGSPDAGEGLVRAAGHGGGARSDDYLLDPIAISAFYTVQKGVTVVCSASNSSPQPGSVTKVLHGSLRSARAPWLMSPSAASRAA</sequence>
<feature type="region of interest" description="Disordered" evidence="1">
    <location>
        <begin position="1"/>
        <end position="92"/>
    </location>
</feature>
<feature type="compositionally biased region" description="Basic and acidic residues" evidence="1">
    <location>
        <begin position="16"/>
        <end position="34"/>
    </location>
</feature>